<reference evidence="1" key="1">
    <citation type="submission" date="2018-05" db="EMBL/GenBank/DDBJ databases">
        <authorList>
            <person name="Lanie J.A."/>
            <person name="Ng W.-L."/>
            <person name="Kazmierczak K.M."/>
            <person name="Andrzejewski T.M."/>
            <person name="Davidsen T.M."/>
            <person name="Wayne K.J."/>
            <person name="Tettelin H."/>
            <person name="Glass J.I."/>
            <person name="Rusch D."/>
            <person name="Podicherti R."/>
            <person name="Tsui H.-C.T."/>
            <person name="Winkler M.E."/>
        </authorList>
    </citation>
    <scope>NUCLEOTIDE SEQUENCE</scope>
</reference>
<protein>
    <submittedName>
        <fullName evidence="1">Uncharacterized protein</fullName>
    </submittedName>
</protein>
<sequence length="66" mass="6929">MNLSTHAPIGARNSCSCPPGNLCHDGLHAPGRIGTGPFLAEAFYQRYHVGMAGEVGGDLPGHDQDR</sequence>
<name>A0A382WQA6_9ZZZZ</name>
<dbReference type="EMBL" id="UINC01161520">
    <property type="protein sequence ID" value="SVD60764.1"/>
    <property type="molecule type" value="Genomic_DNA"/>
</dbReference>
<evidence type="ECO:0000313" key="1">
    <source>
        <dbReference type="EMBL" id="SVD60764.1"/>
    </source>
</evidence>
<proteinExistence type="predicted"/>
<organism evidence="1">
    <name type="scientific">marine metagenome</name>
    <dbReference type="NCBI Taxonomy" id="408172"/>
    <lineage>
        <taxon>unclassified sequences</taxon>
        <taxon>metagenomes</taxon>
        <taxon>ecological metagenomes</taxon>
    </lineage>
</organism>
<accession>A0A382WQA6</accession>
<gene>
    <name evidence="1" type="ORF">METZ01_LOCUS413618</name>
</gene>
<dbReference type="AlphaFoldDB" id="A0A382WQA6"/>